<dbReference type="InterPro" id="IPR036890">
    <property type="entry name" value="HATPase_C_sf"/>
</dbReference>
<dbReference type="EMBL" id="BAABFX010000037">
    <property type="protein sequence ID" value="GAA4400122.1"/>
    <property type="molecule type" value="Genomic_DNA"/>
</dbReference>
<keyword evidence="6" id="KW-0418">Kinase</keyword>
<keyword evidence="4" id="KW-0597">Phosphoprotein</keyword>
<dbReference type="SMART" id="SM00388">
    <property type="entry name" value="HisKA"/>
    <property type="match status" value="1"/>
</dbReference>
<dbReference type="Proteomes" id="UP001500390">
    <property type="component" value="Unassembled WGS sequence"/>
</dbReference>
<evidence type="ECO:0000256" key="1">
    <source>
        <dbReference type="ARBA" id="ARBA00000085"/>
    </source>
</evidence>
<dbReference type="Pfam" id="PF00512">
    <property type="entry name" value="HisKA"/>
    <property type="match status" value="1"/>
</dbReference>
<dbReference type="InterPro" id="IPR004358">
    <property type="entry name" value="Sig_transdc_His_kin-like_C"/>
</dbReference>
<dbReference type="Gene3D" id="3.30.565.10">
    <property type="entry name" value="Histidine kinase-like ATPase, C-terminal domain"/>
    <property type="match status" value="1"/>
</dbReference>
<dbReference type="GO" id="GO:0005524">
    <property type="term" value="F:ATP binding"/>
    <property type="evidence" value="ECO:0007669"/>
    <property type="project" value="UniProtKB-KW"/>
</dbReference>
<comment type="caution">
    <text evidence="9">The sequence shown here is derived from an EMBL/GenBank/DDBJ whole genome shotgun (WGS) entry which is preliminary data.</text>
</comment>
<keyword evidence="9" id="KW-0547">Nucleotide-binding</keyword>
<feature type="domain" description="Histidine kinase" evidence="8">
    <location>
        <begin position="140"/>
        <end position="361"/>
    </location>
</feature>
<dbReference type="PANTHER" id="PTHR43711">
    <property type="entry name" value="TWO-COMPONENT HISTIDINE KINASE"/>
    <property type="match status" value="1"/>
</dbReference>
<keyword evidence="9" id="KW-0067">ATP-binding</keyword>
<evidence type="ECO:0000256" key="3">
    <source>
        <dbReference type="ARBA" id="ARBA00012438"/>
    </source>
</evidence>
<proteinExistence type="predicted"/>
<keyword evidence="7" id="KW-0902">Two-component regulatory system</keyword>
<dbReference type="PROSITE" id="PS50109">
    <property type="entry name" value="HIS_KIN"/>
    <property type="match status" value="1"/>
</dbReference>
<evidence type="ECO:0000313" key="9">
    <source>
        <dbReference type="EMBL" id="GAA4400122.1"/>
    </source>
</evidence>
<evidence type="ECO:0000256" key="5">
    <source>
        <dbReference type="ARBA" id="ARBA00022679"/>
    </source>
</evidence>
<evidence type="ECO:0000256" key="4">
    <source>
        <dbReference type="ARBA" id="ARBA00022553"/>
    </source>
</evidence>
<dbReference type="SUPFAM" id="SSF55785">
    <property type="entry name" value="PYP-like sensor domain (PAS domain)"/>
    <property type="match status" value="1"/>
</dbReference>
<dbReference type="InterPro" id="IPR035965">
    <property type="entry name" value="PAS-like_dom_sf"/>
</dbReference>
<dbReference type="SUPFAM" id="SSF55874">
    <property type="entry name" value="ATPase domain of HSP90 chaperone/DNA topoisomerase II/histidine kinase"/>
    <property type="match status" value="1"/>
</dbReference>
<evidence type="ECO:0000259" key="8">
    <source>
        <dbReference type="PROSITE" id="PS50109"/>
    </source>
</evidence>
<comment type="catalytic activity">
    <reaction evidence="1">
        <text>ATP + protein L-histidine = ADP + protein N-phospho-L-histidine.</text>
        <dbReference type="EC" id="2.7.13.3"/>
    </reaction>
</comment>
<reference evidence="10" key="1">
    <citation type="journal article" date="2019" name="Int. J. Syst. Evol. Microbiol.">
        <title>The Global Catalogue of Microorganisms (GCM) 10K type strain sequencing project: providing services to taxonomists for standard genome sequencing and annotation.</title>
        <authorList>
            <consortium name="The Broad Institute Genomics Platform"/>
            <consortium name="The Broad Institute Genome Sequencing Center for Infectious Disease"/>
            <person name="Wu L."/>
            <person name="Ma J."/>
        </authorList>
    </citation>
    <scope>NUCLEOTIDE SEQUENCE [LARGE SCALE GENOMIC DNA]</scope>
    <source>
        <strain evidence="10">JCM 17738</strain>
    </source>
</reference>
<comment type="subcellular location">
    <subcellularLocation>
        <location evidence="2">Cell membrane</location>
    </subcellularLocation>
</comment>
<dbReference type="Gene3D" id="1.10.287.130">
    <property type="match status" value="1"/>
</dbReference>
<dbReference type="Pfam" id="PF02518">
    <property type="entry name" value="HATPase_c"/>
    <property type="match status" value="1"/>
</dbReference>
<dbReference type="PRINTS" id="PR00344">
    <property type="entry name" value="BCTRLSENSOR"/>
</dbReference>
<dbReference type="EC" id="2.7.13.3" evidence="3"/>
<organism evidence="9 10">
    <name type="scientific">Ornithinibacter aureus</name>
    <dbReference type="NCBI Taxonomy" id="622664"/>
    <lineage>
        <taxon>Bacteria</taxon>
        <taxon>Bacillati</taxon>
        <taxon>Actinomycetota</taxon>
        <taxon>Actinomycetes</taxon>
        <taxon>Micrococcales</taxon>
        <taxon>Intrasporangiaceae</taxon>
        <taxon>Ornithinibacter</taxon>
    </lineage>
</organism>
<dbReference type="InterPro" id="IPR005467">
    <property type="entry name" value="His_kinase_dom"/>
</dbReference>
<name>A0ABP8K3X1_9MICO</name>
<dbReference type="CDD" id="cd00075">
    <property type="entry name" value="HATPase"/>
    <property type="match status" value="1"/>
</dbReference>
<sequence length="362" mass="39207">MAHPFRVPDDLVVNGLEFLPDGLVAAVGPERTVRFMNSCAERITGVRVEDAIGGDIREVLPLQDLAGASWWDLTDPWHGLATRKGHRERLLVMPSGREVLVTAKYVRAAPGEPVEAVVLGLRDAESRRRAENETAALLTTVAHELRSPLTGVKGFSATLLRNWDRLTDDQKRLMLETIEADADRVTRLITELLDVSRINTRRLTVHPQPLDVGAVLRAHAHRRVASGDDAATDAGGGAFVVDVPDDLGPVWADPDRFEQIVANLVENAIIHGRGTVRLSARASELDGVPAVDVLVVDDGDGIDPQHRELAFSRFWQDGAKQGTGLGLYLVRGLVEAHGGVIVAEEGPAGGAQLRATFPDHDI</sequence>
<keyword evidence="10" id="KW-1185">Reference proteome</keyword>
<dbReference type="SMART" id="SM00387">
    <property type="entry name" value="HATPase_c"/>
    <property type="match status" value="1"/>
</dbReference>
<dbReference type="Gene3D" id="3.30.450.20">
    <property type="entry name" value="PAS domain"/>
    <property type="match status" value="1"/>
</dbReference>
<keyword evidence="5" id="KW-0808">Transferase</keyword>
<evidence type="ECO:0000256" key="7">
    <source>
        <dbReference type="ARBA" id="ARBA00023012"/>
    </source>
</evidence>
<dbReference type="PANTHER" id="PTHR43711:SF1">
    <property type="entry name" value="HISTIDINE KINASE 1"/>
    <property type="match status" value="1"/>
</dbReference>
<dbReference type="CDD" id="cd00082">
    <property type="entry name" value="HisKA"/>
    <property type="match status" value="1"/>
</dbReference>
<gene>
    <name evidence="9" type="ORF">GCM10023153_27290</name>
</gene>
<accession>A0ABP8K3X1</accession>
<protein>
    <recommendedName>
        <fullName evidence="3">histidine kinase</fullName>
        <ecNumber evidence="3">2.7.13.3</ecNumber>
    </recommendedName>
</protein>
<dbReference type="InterPro" id="IPR003661">
    <property type="entry name" value="HisK_dim/P_dom"/>
</dbReference>
<dbReference type="InterPro" id="IPR050736">
    <property type="entry name" value="Sensor_HK_Regulatory"/>
</dbReference>
<dbReference type="SUPFAM" id="SSF47384">
    <property type="entry name" value="Homodimeric domain of signal transducing histidine kinase"/>
    <property type="match status" value="1"/>
</dbReference>
<evidence type="ECO:0000256" key="2">
    <source>
        <dbReference type="ARBA" id="ARBA00004236"/>
    </source>
</evidence>
<dbReference type="RefSeq" id="WP_159898832.1">
    <property type="nucleotide sequence ID" value="NZ_BAABFX010000037.1"/>
</dbReference>
<dbReference type="InterPro" id="IPR036097">
    <property type="entry name" value="HisK_dim/P_sf"/>
</dbReference>
<evidence type="ECO:0000313" key="10">
    <source>
        <dbReference type="Proteomes" id="UP001500390"/>
    </source>
</evidence>
<dbReference type="InterPro" id="IPR003594">
    <property type="entry name" value="HATPase_dom"/>
</dbReference>
<evidence type="ECO:0000256" key="6">
    <source>
        <dbReference type="ARBA" id="ARBA00022777"/>
    </source>
</evidence>